<sequence length="83" mass="8964">MFQIIMQHLGSGQNPKRKLTVVRQPAIKHLLDGAAPAHFPAAFSSYGTELHLVSGDLFSNKTKIIEIGQNATECTSPDDTVSS</sequence>
<evidence type="ECO:0000313" key="1">
    <source>
        <dbReference type="EMBL" id="KAI3686281.1"/>
    </source>
</evidence>
<reference evidence="2" key="1">
    <citation type="journal article" date="2022" name="Mol. Ecol. Resour.">
        <title>The genomes of chicory, endive, great burdock and yacon provide insights into Asteraceae palaeo-polyploidization history and plant inulin production.</title>
        <authorList>
            <person name="Fan W."/>
            <person name="Wang S."/>
            <person name="Wang H."/>
            <person name="Wang A."/>
            <person name="Jiang F."/>
            <person name="Liu H."/>
            <person name="Zhao H."/>
            <person name="Xu D."/>
            <person name="Zhang Y."/>
        </authorList>
    </citation>
    <scope>NUCLEOTIDE SEQUENCE [LARGE SCALE GENOMIC DNA]</scope>
    <source>
        <strain evidence="2">cv. Yunnan</strain>
    </source>
</reference>
<protein>
    <submittedName>
        <fullName evidence="1">Uncharacterized protein</fullName>
    </submittedName>
</protein>
<accession>A0ACB8YM02</accession>
<dbReference type="Proteomes" id="UP001056120">
    <property type="component" value="Linkage Group LG27"/>
</dbReference>
<keyword evidence="2" id="KW-1185">Reference proteome</keyword>
<organism evidence="1 2">
    <name type="scientific">Smallanthus sonchifolius</name>
    <dbReference type="NCBI Taxonomy" id="185202"/>
    <lineage>
        <taxon>Eukaryota</taxon>
        <taxon>Viridiplantae</taxon>
        <taxon>Streptophyta</taxon>
        <taxon>Embryophyta</taxon>
        <taxon>Tracheophyta</taxon>
        <taxon>Spermatophyta</taxon>
        <taxon>Magnoliopsida</taxon>
        <taxon>eudicotyledons</taxon>
        <taxon>Gunneridae</taxon>
        <taxon>Pentapetalae</taxon>
        <taxon>asterids</taxon>
        <taxon>campanulids</taxon>
        <taxon>Asterales</taxon>
        <taxon>Asteraceae</taxon>
        <taxon>Asteroideae</taxon>
        <taxon>Heliantheae alliance</taxon>
        <taxon>Millerieae</taxon>
        <taxon>Smallanthus</taxon>
    </lineage>
</organism>
<name>A0ACB8YM02_9ASTR</name>
<comment type="caution">
    <text evidence="1">The sequence shown here is derived from an EMBL/GenBank/DDBJ whole genome shotgun (WGS) entry which is preliminary data.</text>
</comment>
<reference evidence="1 2" key="2">
    <citation type="journal article" date="2022" name="Mol. Ecol. Resour.">
        <title>The genomes of chicory, endive, great burdock and yacon provide insights into Asteraceae paleo-polyploidization history and plant inulin production.</title>
        <authorList>
            <person name="Fan W."/>
            <person name="Wang S."/>
            <person name="Wang H."/>
            <person name="Wang A."/>
            <person name="Jiang F."/>
            <person name="Liu H."/>
            <person name="Zhao H."/>
            <person name="Xu D."/>
            <person name="Zhang Y."/>
        </authorList>
    </citation>
    <scope>NUCLEOTIDE SEQUENCE [LARGE SCALE GENOMIC DNA]</scope>
    <source>
        <strain evidence="2">cv. Yunnan</strain>
        <tissue evidence="1">Leaves</tissue>
    </source>
</reference>
<evidence type="ECO:0000313" key="2">
    <source>
        <dbReference type="Proteomes" id="UP001056120"/>
    </source>
</evidence>
<gene>
    <name evidence="1" type="ORF">L1987_79955</name>
</gene>
<proteinExistence type="predicted"/>
<dbReference type="EMBL" id="CM042044">
    <property type="protein sequence ID" value="KAI3686281.1"/>
    <property type="molecule type" value="Genomic_DNA"/>
</dbReference>